<accession>A0A0H4WM51</accession>
<evidence type="ECO:0000256" key="1">
    <source>
        <dbReference type="ARBA" id="ARBA00005254"/>
    </source>
</evidence>
<dbReference type="PANTHER" id="PTHR11941">
    <property type="entry name" value="ENOYL-COA HYDRATASE-RELATED"/>
    <property type="match status" value="1"/>
</dbReference>
<dbReference type="Gene3D" id="1.10.12.10">
    <property type="entry name" value="Lyase 2-enoyl-coa Hydratase, Chain A, domain 2"/>
    <property type="match status" value="1"/>
</dbReference>
<dbReference type="Proteomes" id="UP000009026">
    <property type="component" value="Chromosome"/>
</dbReference>
<gene>
    <name evidence="3" type="ORF">A176_001393</name>
</gene>
<dbReference type="PANTHER" id="PTHR11941:SF54">
    <property type="entry name" value="ENOYL-COA HYDRATASE, MITOCHONDRIAL"/>
    <property type="match status" value="1"/>
</dbReference>
<dbReference type="InterPro" id="IPR001753">
    <property type="entry name" value="Enoyl-CoA_hydra/iso"/>
</dbReference>
<evidence type="ECO:0000256" key="2">
    <source>
        <dbReference type="ARBA" id="ARBA00023239"/>
    </source>
</evidence>
<dbReference type="NCBIfam" id="NF005126">
    <property type="entry name" value="PRK06563.1"/>
    <property type="match status" value="1"/>
</dbReference>
<dbReference type="OrthoDB" id="5365311at2"/>
<dbReference type="InterPro" id="IPR014748">
    <property type="entry name" value="Enoyl-CoA_hydra_C"/>
</dbReference>
<dbReference type="SUPFAM" id="SSF52096">
    <property type="entry name" value="ClpP/crotonase"/>
    <property type="match status" value="1"/>
</dbReference>
<dbReference type="InterPro" id="IPR029045">
    <property type="entry name" value="ClpP/crotonase-like_dom_sf"/>
</dbReference>
<dbReference type="EMBL" id="CP012109">
    <property type="protein sequence ID" value="AKQ64481.1"/>
    <property type="molecule type" value="Genomic_DNA"/>
</dbReference>
<dbReference type="eggNOG" id="COG1024">
    <property type="taxonomic scope" value="Bacteria"/>
</dbReference>
<dbReference type="AlphaFoldDB" id="A0A0H4WM51"/>
<dbReference type="CDD" id="cd06558">
    <property type="entry name" value="crotonase-like"/>
    <property type="match status" value="1"/>
</dbReference>
<protein>
    <submittedName>
        <fullName evidence="3">Enoyl-CoA hydratase</fullName>
    </submittedName>
</protein>
<evidence type="ECO:0000313" key="3">
    <source>
        <dbReference type="EMBL" id="AKQ64481.1"/>
    </source>
</evidence>
<name>A0A0H4WM51_9BACT</name>
<dbReference type="Pfam" id="PF00378">
    <property type="entry name" value="ECH_1"/>
    <property type="match status" value="1"/>
</dbReference>
<organism evidence="3 4">
    <name type="scientific">Pseudomyxococcus hansupus</name>
    <dbReference type="NCBI Taxonomy" id="1297742"/>
    <lineage>
        <taxon>Bacteria</taxon>
        <taxon>Pseudomonadati</taxon>
        <taxon>Myxococcota</taxon>
        <taxon>Myxococcia</taxon>
        <taxon>Myxococcales</taxon>
        <taxon>Cystobacterineae</taxon>
        <taxon>Myxococcaceae</taxon>
        <taxon>Pseudomyxococcus</taxon>
    </lineage>
</organism>
<keyword evidence="4" id="KW-1185">Reference proteome</keyword>
<proteinExistence type="inferred from homology"/>
<reference evidence="3 4" key="1">
    <citation type="journal article" date="2016" name="PLoS ONE">
        <title>Complete Genome Sequence and Comparative Genomics of a Novel Myxobacterium Myxococcus hansupus.</title>
        <authorList>
            <person name="Sharma G."/>
            <person name="Narwani T."/>
            <person name="Subramanian S."/>
        </authorList>
    </citation>
    <scope>NUCLEOTIDE SEQUENCE [LARGE SCALE GENOMIC DNA]</scope>
    <source>
        <strain evidence="4">mixupus</strain>
    </source>
</reference>
<dbReference type="GO" id="GO:0016829">
    <property type="term" value="F:lyase activity"/>
    <property type="evidence" value="ECO:0007669"/>
    <property type="project" value="UniProtKB-KW"/>
</dbReference>
<dbReference type="PATRIC" id="fig|1297742.4.peg.1410"/>
<dbReference type="RefSeq" id="WP_002634301.1">
    <property type="nucleotide sequence ID" value="NZ_CP012109.1"/>
</dbReference>
<dbReference type="GO" id="GO:0006635">
    <property type="term" value="P:fatty acid beta-oxidation"/>
    <property type="evidence" value="ECO:0007669"/>
    <property type="project" value="TreeGrafter"/>
</dbReference>
<comment type="similarity">
    <text evidence="1">Belongs to the enoyl-CoA hydratase/isomerase family.</text>
</comment>
<dbReference type="KEGG" id="mym:A176_001393"/>
<sequence length="259" mass="27970">MNTLVTEETEGFVRKLGLNRPEKRNAMNIAFIEQLSAALARAEADESVRVCVIFAHGSMFTAGLDLMDVFPRLGDAQTLFSSAGIDPWATHGPARTKPLIIAVHGKCLTLGIELMLAADITVASEDATFEQIEIDRGIFPFGGGTARWVRTMGWGNAMQYLLTGDALDAREAHRLGLVQRVVARDALMDTAMGLANRIASKAPLAVKATLESARTAVLEGERAATAKLLPAIQQLATTEDAQEAISAYFEKRPATFRGR</sequence>
<evidence type="ECO:0000313" key="4">
    <source>
        <dbReference type="Proteomes" id="UP000009026"/>
    </source>
</evidence>
<dbReference type="STRING" id="1297742.A176_001393"/>
<keyword evidence="2" id="KW-0456">Lyase</keyword>
<dbReference type="Gene3D" id="3.90.226.10">
    <property type="entry name" value="2-enoyl-CoA Hydratase, Chain A, domain 1"/>
    <property type="match status" value="1"/>
</dbReference>